<dbReference type="Proteomes" id="UP000006054">
    <property type="component" value="Chromosome"/>
</dbReference>
<gene>
    <name evidence="1" type="ordered locus">Fleli_0143</name>
</gene>
<dbReference type="STRING" id="880071.Fleli_0143"/>
<evidence type="ECO:0000313" key="1">
    <source>
        <dbReference type="EMBL" id="AFM02643.1"/>
    </source>
</evidence>
<evidence type="ECO:0000313" key="2">
    <source>
        <dbReference type="Proteomes" id="UP000006054"/>
    </source>
</evidence>
<dbReference type="NCBIfam" id="TIGR03696">
    <property type="entry name" value="Rhs_assc_core"/>
    <property type="match status" value="1"/>
</dbReference>
<dbReference type="RefSeq" id="WP_014796110.1">
    <property type="nucleotide sequence ID" value="NC_018018.1"/>
</dbReference>
<proteinExistence type="predicted"/>
<sequence length="420" mass="47794">MRELKRAKRAKDLEPTSYYVPRGELVLQLRDSTDSLIVEKRQKITISATVSWQKLVSELTIEQDGNLTVFIDNQDTEPVYFDNLELRVESDPTLVITQEHHYYPFGMNMSGIERDGELKYQFNGMIEREEAFGLELYETPFRSYDAQLGRFWQVEPLADEFHSISMFQFAFNNPISANDPSGLRTIYTLKGPQQRKGLSEFISAREAREKNQGQYYNWDTGRYENGRGQELSWGSVYGSLAASGQLKVGKMVAYDDGDRTSEAQGVDSEIVRRDFMITASNESVQSSGVSSFSSFQGFGDDDYSDEVPPGENLYSWESFYNEYKNDLRPLAVVLNERPGSTGKFYGPKLRYVRDPWTNKMLDLRHFFVIGFLGNGTGLLVEFGQLVGGSLGNEGAKKSAFNTSDFYSNYVGHGFYNFIIL</sequence>
<name>I4AFA8_BERLS</name>
<dbReference type="InterPro" id="IPR022385">
    <property type="entry name" value="Rhs_assc_core"/>
</dbReference>
<dbReference type="HOGENOM" id="CLU_653377_0_0_10"/>
<accession>I4AFA8</accession>
<protein>
    <submittedName>
        <fullName evidence="1">RHS repeat-associated core domain protein</fullName>
    </submittedName>
</protein>
<dbReference type="eggNOG" id="COG3209">
    <property type="taxonomic scope" value="Bacteria"/>
</dbReference>
<dbReference type="Gene3D" id="2.180.10.10">
    <property type="entry name" value="RHS repeat-associated core"/>
    <property type="match status" value="1"/>
</dbReference>
<reference evidence="2" key="1">
    <citation type="submission" date="2012-06" db="EMBL/GenBank/DDBJ databases">
        <title>The complete genome of Flexibacter litoralis DSM 6794.</title>
        <authorList>
            <person name="Lucas S."/>
            <person name="Copeland A."/>
            <person name="Lapidus A."/>
            <person name="Glavina del Rio T."/>
            <person name="Dalin E."/>
            <person name="Tice H."/>
            <person name="Bruce D."/>
            <person name="Goodwin L."/>
            <person name="Pitluck S."/>
            <person name="Peters L."/>
            <person name="Ovchinnikova G."/>
            <person name="Lu M."/>
            <person name="Kyrpides N."/>
            <person name="Mavromatis K."/>
            <person name="Ivanova N."/>
            <person name="Brettin T."/>
            <person name="Detter J.C."/>
            <person name="Han C."/>
            <person name="Larimer F."/>
            <person name="Land M."/>
            <person name="Hauser L."/>
            <person name="Markowitz V."/>
            <person name="Cheng J.-F."/>
            <person name="Hugenholtz P."/>
            <person name="Woyke T."/>
            <person name="Wu D."/>
            <person name="Spring S."/>
            <person name="Lang E."/>
            <person name="Kopitz M."/>
            <person name="Brambilla E."/>
            <person name="Klenk H.-P."/>
            <person name="Eisen J.A."/>
        </authorList>
    </citation>
    <scope>NUCLEOTIDE SEQUENCE [LARGE SCALE GENOMIC DNA]</scope>
    <source>
        <strain evidence="2">ATCC 23117 / DSM 6794 / NBRC 15988 / NCIMB 1366 / Sio-4</strain>
    </source>
</reference>
<organism evidence="1 2">
    <name type="scientific">Bernardetia litoralis (strain ATCC 23117 / DSM 6794 / NBRC 15988 / NCIMB 1366 / Fx l1 / Sio-4)</name>
    <name type="common">Flexibacter litoralis</name>
    <dbReference type="NCBI Taxonomy" id="880071"/>
    <lineage>
        <taxon>Bacteria</taxon>
        <taxon>Pseudomonadati</taxon>
        <taxon>Bacteroidota</taxon>
        <taxon>Cytophagia</taxon>
        <taxon>Cytophagales</taxon>
        <taxon>Bernardetiaceae</taxon>
        <taxon>Bernardetia</taxon>
    </lineage>
</organism>
<dbReference type="EMBL" id="CP003345">
    <property type="protein sequence ID" value="AFM02643.1"/>
    <property type="molecule type" value="Genomic_DNA"/>
</dbReference>
<dbReference type="AlphaFoldDB" id="I4AFA8"/>
<keyword evidence="2" id="KW-1185">Reference proteome</keyword>
<dbReference type="KEGG" id="fli:Fleli_0143"/>